<dbReference type="SUPFAM" id="SSF54654">
    <property type="entry name" value="CI-2 family of serine protease inhibitors"/>
    <property type="match status" value="1"/>
</dbReference>
<evidence type="ECO:0000313" key="5">
    <source>
        <dbReference type="EMBL" id="CAF3555484.1"/>
    </source>
</evidence>
<dbReference type="GO" id="GO:0009611">
    <property type="term" value="P:response to wounding"/>
    <property type="evidence" value="ECO:0007669"/>
    <property type="project" value="InterPro"/>
</dbReference>
<dbReference type="EMBL" id="CAJNOT010000240">
    <property type="protein sequence ID" value="CAF0908312.1"/>
    <property type="molecule type" value="Genomic_DNA"/>
</dbReference>
<keyword evidence="2" id="KW-0646">Protease inhibitor</keyword>
<dbReference type="PRINTS" id="PR00292">
    <property type="entry name" value="POTATOINHBTR"/>
</dbReference>
<dbReference type="InterPro" id="IPR000864">
    <property type="entry name" value="Prot_inh_pot1"/>
</dbReference>
<accession>A0A818KRS9</accession>
<evidence type="ECO:0000313" key="6">
    <source>
        <dbReference type="Proteomes" id="UP000663836"/>
    </source>
</evidence>
<dbReference type="Proteomes" id="UP000663864">
    <property type="component" value="Unassembled WGS sequence"/>
</dbReference>
<dbReference type="Gene3D" id="3.30.10.10">
    <property type="entry name" value="Trypsin Inhibitor V, subunit A"/>
    <property type="match status" value="1"/>
</dbReference>
<dbReference type="GO" id="GO:0004867">
    <property type="term" value="F:serine-type endopeptidase inhibitor activity"/>
    <property type="evidence" value="ECO:0007669"/>
    <property type="project" value="UniProtKB-KW"/>
</dbReference>
<evidence type="ECO:0000256" key="1">
    <source>
        <dbReference type="ARBA" id="ARBA00008210"/>
    </source>
</evidence>
<reference evidence="5" key="1">
    <citation type="submission" date="2021-02" db="EMBL/GenBank/DDBJ databases">
        <authorList>
            <person name="Nowell W R."/>
        </authorList>
    </citation>
    <scope>NUCLEOTIDE SEQUENCE</scope>
</reference>
<evidence type="ECO:0000256" key="2">
    <source>
        <dbReference type="ARBA" id="ARBA00022690"/>
    </source>
</evidence>
<dbReference type="AlphaFoldDB" id="A0A818KRS9"/>
<dbReference type="EMBL" id="CAJOBD010000054">
    <property type="protein sequence ID" value="CAF3555484.1"/>
    <property type="molecule type" value="Genomic_DNA"/>
</dbReference>
<organism evidence="5 6">
    <name type="scientific">Rotaria sordida</name>
    <dbReference type="NCBI Taxonomy" id="392033"/>
    <lineage>
        <taxon>Eukaryota</taxon>
        <taxon>Metazoa</taxon>
        <taxon>Spiralia</taxon>
        <taxon>Gnathifera</taxon>
        <taxon>Rotifera</taxon>
        <taxon>Eurotatoria</taxon>
        <taxon>Bdelloidea</taxon>
        <taxon>Philodinida</taxon>
        <taxon>Philodinidae</taxon>
        <taxon>Rotaria</taxon>
    </lineage>
</organism>
<dbReference type="Pfam" id="PF00280">
    <property type="entry name" value="potato_inhibit"/>
    <property type="match status" value="1"/>
</dbReference>
<dbReference type="PANTHER" id="PTHR33091:SF29">
    <property type="entry name" value="SUBTILISIN INHIBITOR 1"/>
    <property type="match status" value="1"/>
</dbReference>
<dbReference type="PANTHER" id="PTHR33091">
    <property type="entry name" value="PROTEIN, PUTATIVE, EXPRESSED-RELATED"/>
    <property type="match status" value="1"/>
</dbReference>
<dbReference type="InterPro" id="IPR036354">
    <property type="entry name" value="Prot_inh_pot1_sf"/>
</dbReference>
<evidence type="ECO:0000313" key="4">
    <source>
        <dbReference type="EMBL" id="CAF0908312.1"/>
    </source>
</evidence>
<gene>
    <name evidence="5" type="ORF">JBS370_LOCUS1568</name>
    <name evidence="4" type="ORF">ZHD862_LOCUS7755</name>
</gene>
<comment type="caution">
    <text evidence="5">The sequence shown here is derived from an EMBL/GenBank/DDBJ whole genome shotgun (WGS) entry which is preliminary data.</text>
</comment>
<sequence>MMSNENKSWPEFVGKDADEVERQLTAEGYQVEIKPEGAPTTRDFRTNRVRLFVDGNNAIVKEPRTG</sequence>
<name>A0A818KRS9_9BILA</name>
<dbReference type="Proteomes" id="UP000663836">
    <property type="component" value="Unassembled WGS sequence"/>
</dbReference>
<protein>
    <submittedName>
        <fullName evidence="5">Uncharacterized protein</fullName>
    </submittedName>
</protein>
<comment type="similarity">
    <text evidence="1">Belongs to the protease inhibitor I13 (potato type I serine protease inhibitor) family.</text>
</comment>
<evidence type="ECO:0000256" key="3">
    <source>
        <dbReference type="ARBA" id="ARBA00022900"/>
    </source>
</evidence>
<keyword evidence="3" id="KW-0722">Serine protease inhibitor</keyword>
<proteinExistence type="inferred from homology"/>